<dbReference type="RefSeq" id="WP_204178455.1">
    <property type="nucleotide sequence ID" value="NZ_CP077960.1"/>
</dbReference>
<evidence type="ECO:0000313" key="1">
    <source>
        <dbReference type="EMBL" id="MCQ9304977.1"/>
    </source>
</evidence>
<accession>A0AAW5LHU3</accession>
<name>A0AAW5LHU3_MAMSC</name>
<dbReference type="EMBL" id="JANILD010000010">
    <property type="protein sequence ID" value="MCQ9304977.1"/>
    <property type="molecule type" value="Genomic_DNA"/>
</dbReference>
<proteinExistence type="predicted"/>
<reference evidence="1" key="1">
    <citation type="submission" date="2022-07" db="EMBL/GenBank/DDBJ databases">
        <title>Bacterial species isolated from the porcine tonsil microbiota.</title>
        <authorList>
            <person name="Oliveira I.M.F."/>
        </authorList>
    </citation>
    <scope>NUCLEOTIDE SEQUENCE</scope>
    <source>
        <strain evidence="1">8QC2O2</strain>
    </source>
</reference>
<dbReference type="Proteomes" id="UP001204068">
    <property type="component" value="Unassembled WGS sequence"/>
</dbReference>
<comment type="caution">
    <text evidence="1">The sequence shown here is derived from an EMBL/GenBank/DDBJ whole genome shotgun (WGS) entry which is preliminary data.</text>
</comment>
<gene>
    <name evidence="1" type="ORF">NQ032_15310</name>
</gene>
<evidence type="ECO:0000313" key="2">
    <source>
        <dbReference type="Proteomes" id="UP001204068"/>
    </source>
</evidence>
<sequence length="61" mass="7045">MEQKYKNVSMDVTAKIRVEMQVPANTTEEAEQYIQDLADGKFSDLIDGKIKELEPEILWVD</sequence>
<protein>
    <submittedName>
        <fullName evidence="1">Uncharacterized protein</fullName>
    </submittedName>
</protein>
<organism evidence="1 2">
    <name type="scientific">Mammaliicoccus sciuri</name>
    <name type="common">Staphylococcus sciuri</name>
    <dbReference type="NCBI Taxonomy" id="1296"/>
    <lineage>
        <taxon>Bacteria</taxon>
        <taxon>Bacillati</taxon>
        <taxon>Bacillota</taxon>
        <taxon>Bacilli</taxon>
        <taxon>Bacillales</taxon>
        <taxon>Staphylococcaceae</taxon>
        <taxon>Mammaliicoccus</taxon>
    </lineage>
</organism>
<dbReference type="AlphaFoldDB" id="A0AAW5LHU3"/>